<dbReference type="InterPro" id="IPR018445">
    <property type="entry name" value="Put_Phosphate_transp_reg"/>
</dbReference>
<organism evidence="2 3">
    <name type="scientific">Acidaminobacter hydrogenoformans DSM 2784</name>
    <dbReference type="NCBI Taxonomy" id="1120920"/>
    <lineage>
        <taxon>Bacteria</taxon>
        <taxon>Bacillati</taxon>
        <taxon>Bacillota</taxon>
        <taxon>Clostridia</taxon>
        <taxon>Peptostreptococcales</taxon>
        <taxon>Acidaminobacteraceae</taxon>
        <taxon>Acidaminobacter</taxon>
    </lineage>
</organism>
<dbReference type="AlphaFoldDB" id="A0A1G5S5Q4"/>
<proteinExistence type="inferred from homology"/>
<gene>
    <name evidence="2" type="ORF">SAMN03080599_02502</name>
</gene>
<accession>A0A1G5S5Q4</accession>
<reference evidence="2 3" key="1">
    <citation type="submission" date="2016-10" db="EMBL/GenBank/DDBJ databases">
        <authorList>
            <person name="de Groot N.N."/>
        </authorList>
    </citation>
    <scope>NUCLEOTIDE SEQUENCE [LARGE SCALE GENOMIC DNA]</scope>
    <source>
        <strain evidence="2 3">DSM 2784</strain>
    </source>
</reference>
<evidence type="ECO:0000313" key="3">
    <source>
        <dbReference type="Proteomes" id="UP000199208"/>
    </source>
</evidence>
<keyword evidence="3" id="KW-1185">Reference proteome</keyword>
<dbReference type="Gene3D" id="1.20.58.220">
    <property type="entry name" value="Phosphate transport system protein phou homolog 2, domain 2"/>
    <property type="match status" value="1"/>
</dbReference>
<dbReference type="STRING" id="1120920.SAMN03080599_02502"/>
<dbReference type="RefSeq" id="WP_092592010.1">
    <property type="nucleotide sequence ID" value="NZ_FMWL01000015.1"/>
</dbReference>
<dbReference type="Proteomes" id="UP000199208">
    <property type="component" value="Unassembled WGS sequence"/>
</dbReference>
<dbReference type="InterPro" id="IPR052912">
    <property type="entry name" value="UPF0111_domain"/>
</dbReference>
<protein>
    <recommendedName>
        <fullName evidence="4">TIGR00153 family protein</fullName>
    </recommendedName>
</protein>
<dbReference type="OrthoDB" id="9797568at2"/>
<dbReference type="EMBL" id="FMWL01000015">
    <property type="protein sequence ID" value="SCZ80889.1"/>
    <property type="molecule type" value="Genomic_DNA"/>
</dbReference>
<dbReference type="Pfam" id="PF01865">
    <property type="entry name" value="PhoU_div"/>
    <property type="match status" value="1"/>
</dbReference>
<evidence type="ECO:0008006" key="4">
    <source>
        <dbReference type="Google" id="ProtNLM"/>
    </source>
</evidence>
<evidence type="ECO:0000256" key="1">
    <source>
        <dbReference type="ARBA" id="ARBA00008591"/>
    </source>
</evidence>
<dbReference type="InterPro" id="IPR038078">
    <property type="entry name" value="PhoU-like_sf"/>
</dbReference>
<dbReference type="PANTHER" id="PTHR37298">
    <property type="entry name" value="UPF0111 PROTEIN YKAA"/>
    <property type="match status" value="1"/>
</dbReference>
<comment type="similarity">
    <text evidence="1">Belongs to the UPF0111 family.</text>
</comment>
<evidence type="ECO:0000313" key="2">
    <source>
        <dbReference type="EMBL" id="SCZ80889.1"/>
    </source>
</evidence>
<name>A0A1G5S5Q4_9FIRM</name>
<sequence length="211" mass="24872">MKFNFRNKESVNYFKELSLLSRHALTAAEYLEEVLKTFEAAMLGEYLVKMHEIEHQADVDKHEMLKKLTKEFLPPIDKDDLFLLSHDIDDVIDSIEEVLIFIDLQGIHEIHEEILSFANLIVQSCQQMNLAVETFEDYRKTEHLRAQLESVNRLKSKGKNHYIEALKTYYVTDRKPVEILIYTELLKRFECCTSNCKTVTNNLERIMIKNL</sequence>
<dbReference type="PANTHER" id="PTHR37298:SF1">
    <property type="entry name" value="UPF0111 PROTEIN YKAA"/>
    <property type="match status" value="1"/>
</dbReference>